<proteinExistence type="predicted"/>
<keyword evidence="5" id="KW-0472">Membrane</keyword>
<feature type="domain" description="Histidine kinase/HSP90-like ATPase" evidence="6">
    <location>
        <begin position="305"/>
        <end position="395"/>
    </location>
</feature>
<evidence type="ECO:0000256" key="4">
    <source>
        <dbReference type="SAM" id="MobiDB-lite"/>
    </source>
</evidence>
<keyword evidence="7" id="KW-0547">Nucleotide-binding</keyword>
<dbReference type="Pfam" id="PF02518">
    <property type="entry name" value="HATPase_c"/>
    <property type="match status" value="1"/>
</dbReference>
<evidence type="ECO:0000313" key="8">
    <source>
        <dbReference type="Proteomes" id="UP000298468"/>
    </source>
</evidence>
<evidence type="ECO:0000313" key="7">
    <source>
        <dbReference type="EMBL" id="TFD83916.1"/>
    </source>
</evidence>
<name>A0A4R9BGB5_9MICO</name>
<feature type="transmembrane region" description="Helical" evidence="5">
    <location>
        <begin position="24"/>
        <end position="44"/>
    </location>
</feature>
<keyword evidence="3" id="KW-0902">Two-component regulatory system</keyword>
<reference evidence="7 8" key="1">
    <citation type="submission" date="2019-03" db="EMBL/GenBank/DDBJ databases">
        <title>Genomics of glacier-inhabiting Cryobacterium strains.</title>
        <authorList>
            <person name="Liu Q."/>
            <person name="Xin Y.-H."/>
        </authorList>
    </citation>
    <scope>NUCLEOTIDE SEQUENCE [LARGE SCALE GENOMIC DNA]</scope>
    <source>
        <strain evidence="7 8">Sr59</strain>
    </source>
</reference>
<sequence length="468" mass="49190">MSLGLPDHLVKATLSRALARASHWFGLICLAGALLSVLALSVFPPTDRLQVTVAAILGMGALLALLARWRTVPLTIAYLLLGAVCTYLFTSAVLGMPGVFPSSDMFLISLPKMALIMVGGAGSGALIGVLWSTVGFLLAEVAATLAVSQTPVPDRPDVFTIVTYLFLVGVMLLDGLARRTGRTAQPAIHRAVQDDESRILRHDFDVRAIALMHDTTLNQLVSVARAKPGPMTRGLEAGLRETLQTLADRDWLTHVDERTATSAGNDGWLSSAVFRAIDRMRDRGLVVDITGDKESLARLDPQSDRELGLAVQQCLVNVLLHAGIVTAEVVIDADDQNVSVMVLDAGRGFMEAETGSDRLGLRQSVRKRIERLGGSVQIWSRPGAGTSVLLTLPAPPVVASTIAAAAAEEAAEAAETDAPTPVIPANSSDLPPSGRVAPARRSTSSAAGQPANAPTPANTPTPTDGPTP</sequence>
<dbReference type="InterPro" id="IPR050482">
    <property type="entry name" value="Sensor_HK_TwoCompSys"/>
</dbReference>
<feature type="transmembrane region" description="Helical" evidence="5">
    <location>
        <begin position="115"/>
        <end position="138"/>
    </location>
</feature>
<dbReference type="InterPro" id="IPR003594">
    <property type="entry name" value="HATPase_dom"/>
</dbReference>
<dbReference type="EMBL" id="SOHM01000047">
    <property type="protein sequence ID" value="TFD83916.1"/>
    <property type="molecule type" value="Genomic_DNA"/>
</dbReference>
<dbReference type="OrthoDB" id="3534856at2"/>
<evidence type="ECO:0000259" key="6">
    <source>
        <dbReference type="Pfam" id="PF02518"/>
    </source>
</evidence>
<dbReference type="Proteomes" id="UP000298468">
    <property type="component" value="Unassembled WGS sequence"/>
</dbReference>
<dbReference type="AlphaFoldDB" id="A0A4R9BGB5"/>
<dbReference type="PANTHER" id="PTHR24421">
    <property type="entry name" value="NITRATE/NITRITE SENSOR PROTEIN NARX-RELATED"/>
    <property type="match status" value="1"/>
</dbReference>
<dbReference type="InterPro" id="IPR036890">
    <property type="entry name" value="HATPase_C_sf"/>
</dbReference>
<feature type="region of interest" description="Disordered" evidence="4">
    <location>
        <begin position="410"/>
        <end position="468"/>
    </location>
</feature>
<feature type="transmembrane region" description="Helical" evidence="5">
    <location>
        <begin position="75"/>
        <end position="94"/>
    </location>
</feature>
<evidence type="ECO:0000256" key="5">
    <source>
        <dbReference type="SAM" id="Phobius"/>
    </source>
</evidence>
<dbReference type="GO" id="GO:0016301">
    <property type="term" value="F:kinase activity"/>
    <property type="evidence" value="ECO:0007669"/>
    <property type="project" value="UniProtKB-KW"/>
</dbReference>
<feature type="compositionally biased region" description="Low complexity" evidence="4">
    <location>
        <begin position="446"/>
        <end position="456"/>
    </location>
</feature>
<keyword evidence="2" id="KW-0418">Kinase</keyword>
<gene>
    <name evidence="7" type="ORF">E3T61_20415</name>
</gene>
<feature type="transmembrane region" description="Helical" evidence="5">
    <location>
        <begin position="51"/>
        <end position="69"/>
    </location>
</feature>
<keyword evidence="7" id="KW-0067">ATP-binding</keyword>
<keyword evidence="1" id="KW-0808">Transferase</keyword>
<feature type="transmembrane region" description="Helical" evidence="5">
    <location>
        <begin position="158"/>
        <end position="177"/>
    </location>
</feature>
<feature type="compositionally biased region" description="Pro residues" evidence="4">
    <location>
        <begin position="457"/>
        <end position="468"/>
    </location>
</feature>
<dbReference type="Gene3D" id="3.30.565.10">
    <property type="entry name" value="Histidine kinase-like ATPase, C-terminal domain"/>
    <property type="match status" value="1"/>
</dbReference>
<keyword evidence="8" id="KW-1185">Reference proteome</keyword>
<keyword evidence="5" id="KW-1133">Transmembrane helix</keyword>
<keyword evidence="5" id="KW-0812">Transmembrane</keyword>
<dbReference type="GO" id="GO:0000160">
    <property type="term" value="P:phosphorelay signal transduction system"/>
    <property type="evidence" value="ECO:0007669"/>
    <property type="project" value="UniProtKB-KW"/>
</dbReference>
<organism evidence="7 8">
    <name type="scientific">Cryobacterium lactosi</name>
    <dbReference type="NCBI Taxonomy" id="1259202"/>
    <lineage>
        <taxon>Bacteria</taxon>
        <taxon>Bacillati</taxon>
        <taxon>Actinomycetota</taxon>
        <taxon>Actinomycetes</taxon>
        <taxon>Micrococcales</taxon>
        <taxon>Microbacteriaceae</taxon>
        <taxon>Cryobacterium</taxon>
    </lineage>
</organism>
<dbReference type="SUPFAM" id="SSF55874">
    <property type="entry name" value="ATPase domain of HSP90 chaperone/DNA topoisomerase II/histidine kinase"/>
    <property type="match status" value="1"/>
</dbReference>
<dbReference type="CDD" id="cd16917">
    <property type="entry name" value="HATPase_UhpB-NarQ-NarX-like"/>
    <property type="match status" value="1"/>
</dbReference>
<evidence type="ECO:0000256" key="1">
    <source>
        <dbReference type="ARBA" id="ARBA00022679"/>
    </source>
</evidence>
<dbReference type="GO" id="GO:0005524">
    <property type="term" value="F:ATP binding"/>
    <property type="evidence" value="ECO:0007669"/>
    <property type="project" value="UniProtKB-KW"/>
</dbReference>
<protein>
    <submittedName>
        <fullName evidence="7">ATP-binding protein</fullName>
    </submittedName>
</protein>
<dbReference type="RefSeq" id="WP_134642674.1">
    <property type="nucleotide sequence ID" value="NZ_SOHM01000047.1"/>
</dbReference>
<accession>A0A4R9BGB5</accession>
<evidence type="ECO:0000256" key="3">
    <source>
        <dbReference type="ARBA" id="ARBA00023012"/>
    </source>
</evidence>
<comment type="caution">
    <text evidence="7">The sequence shown here is derived from an EMBL/GenBank/DDBJ whole genome shotgun (WGS) entry which is preliminary data.</text>
</comment>
<evidence type="ECO:0000256" key="2">
    <source>
        <dbReference type="ARBA" id="ARBA00022777"/>
    </source>
</evidence>